<evidence type="ECO:0000313" key="2">
    <source>
        <dbReference type="Proteomes" id="UP000251995"/>
    </source>
</evidence>
<organism evidence="1 2">
    <name type="scientific">Acidipropionibacterium virtanenii</name>
    <dbReference type="NCBI Taxonomy" id="2057246"/>
    <lineage>
        <taxon>Bacteria</taxon>
        <taxon>Bacillati</taxon>
        <taxon>Actinomycetota</taxon>
        <taxon>Actinomycetes</taxon>
        <taxon>Propionibacteriales</taxon>
        <taxon>Propionibacteriaceae</taxon>
        <taxon>Acidipropionibacterium</taxon>
    </lineage>
</organism>
<dbReference type="RefSeq" id="WP_114044393.1">
    <property type="nucleotide sequence ID" value="NZ_CP025198.1"/>
</dbReference>
<dbReference type="AlphaFoldDB" id="A0A344USX6"/>
<dbReference type="Proteomes" id="UP000251995">
    <property type="component" value="Chromosome"/>
</dbReference>
<sequence>MSDDLWDRTVLSLTTDAHGWPVAATRTAAGLVSVDAPPPWRPVDLECGGRELEVTAEHPDGARMRIRHTIEETWDIRITIRAIGDRRIRVPGPRWRFLTDTPVHAWPAGADGAVATAPRDGRHLVWKQLAGDSRIGDDGVLPLGAVIELDAGEAVSCSWRGHEVTSPRQLLRDLPDWLPAELIETDGAEIWCDTPDAGLMMDGAETDGQVLAGRPGLHELEVRQSRGTTRLALGWAPSFAAVRRIRGGEIMRSLDVRRADGPRLWILTRAAEAADVDRVALEMVDEALENLLSRPGADLLTVVTALTRSSVTADTDIWNAALEALSRLPVEAPGTLMAHALAASLASIGGGPRPGPLESPVDLDDPLVRAERSMLLEPGRDPDADALAALWLLGGVLPSPAPGPLLDGHGRHPAQRTAQAVAVTSMWPEWWDVTADWGADAATLRQRAVRRLLAQDHLDDEALALLMW</sequence>
<name>A0A344USX6_9ACTN</name>
<dbReference type="EMBL" id="CP025198">
    <property type="protein sequence ID" value="AXE38374.1"/>
    <property type="molecule type" value="Genomic_DNA"/>
</dbReference>
<gene>
    <name evidence="1" type="ORF">JS278_01196</name>
</gene>
<accession>A0A344USX6</accession>
<proteinExistence type="predicted"/>
<keyword evidence="2" id="KW-1185">Reference proteome</keyword>
<dbReference type="OrthoDB" id="3711042at2"/>
<protein>
    <submittedName>
        <fullName evidence="1">Uncharacterized protein</fullName>
    </submittedName>
</protein>
<reference evidence="1 2" key="1">
    <citation type="submission" date="2017-12" db="EMBL/GenBank/DDBJ databases">
        <title>The whole genome sequence of the Acidipropionibacterium virtanenii sp. nov. type strain JS278.</title>
        <authorList>
            <person name="Laine P."/>
            <person name="Deptula P."/>
            <person name="Varmanen P."/>
            <person name="Auvinen P."/>
        </authorList>
    </citation>
    <scope>NUCLEOTIDE SEQUENCE [LARGE SCALE GENOMIC DNA]</scope>
    <source>
        <strain evidence="1 2">JS278</strain>
    </source>
</reference>
<dbReference type="KEGG" id="acij:JS278_01196"/>
<evidence type="ECO:0000313" key="1">
    <source>
        <dbReference type="EMBL" id="AXE38374.1"/>
    </source>
</evidence>